<protein>
    <submittedName>
        <fullName evidence="7">ADP-dependent glucokinase</fullName>
    </submittedName>
</protein>
<keyword evidence="8" id="KW-1185">Reference proteome</keyword>
<reference evidence="7" key="3">
    <citation type="submission" date="2025-09" db="UniProtKB">
        <authorList>
            <consortium name="Ensembl"/>
        </authorList>
    </citation>
    <scope>IDENTIFICATION</scope>
</reference>
<dbReference type="STRING" id="244447.ENSCSEP00000002942"/>
<dbReference type="Proteomes" id="UP000265120">
    <property type="component" value="Chromosome 6"/>
</dbReference>
<dbReference type="CDD" id="cd01938">
    <property type="entry name" value="ADPGK_ADPPFK"/>
    <property type="match status" value="1"/>
</dbReference>
<dbReference type="PROSITE" id="PS51255">
    <property type="entry name" value="ADPK"/>
    <property type="match status" value="1"/>
</dbReference>
<dbReference type="InterPro" id="IPR029056">
    <property type="entry name" value="Ribokinase-like"/>
</dbReference>
<dbReference type="GeneTree" id="ENSGT00390000017953"/>
<organism evidence="7 8">
    <name type="scientific">Cynoglossus semilaevis</name>
    <name type="common">Tongue sole</name>
    <dbReference type="NCBI Taxonomy" id="244447"/>
    <lineage>
        <taxon>Eukaryota</taxon>
        <taxon>Metazoa</taxon>
        <taxon>Chordata</taxon>
        <taxon>Craniata</taxon>
        <taxon>Vertebrata</taxon>
        <taxon>Euteleostomi</taxon>
        <taxon>Actinopterygii</taxon>
        <taxon>Neopterygii</taxon>
        <taxon>Teleostei</taxon>
        <taxon>Neoteleostei</taxon>
        <taxon>Acanthomorphata</taxon>
        <taxon>Carangaria</taxon>
        <taxon>Pleuronectiformes</taxon>
        <taxon>Pleuronectoidei</taxon>
        <taxon>Cynoglossidae</taxon>
        <taxon>Cynoglossinae</taxon>
        <taxon>Cynoglossus</taxon>
    </lineage>
</organism>
<evidence type="ECO:0000256" key="2">
    <source>
        <dbReference type="ARBA" id="ARBA00022723"/>
    </source>
</evidence>
<dbReference type="SUPFAM" id="SSF53613">
    <property type="entry name" value="Ribokinase-like"/>
    <property type="match status" value="1"/>
</dbReference>
<name>A0A3P8UKN0_CYNSE</name>
<evidence type="ECO:0000256" key="1">
    <source>
        <dbReference type="ARBA" id="ARBA00022679"/>
    </source>
</evidence>
<dbReference type="Gene3D" id="3.40.1190.20">
    <property type="match status" value="1"/>
</dbReference>
<dbReference type="InParanoid" id="A0A3P8UKN0"/>
<feature type="chain" id="PRO_5018127243" evidence="6">
    <location>
        <begin position="17"/>
        <end position="497"/>
    </location>
</feature>
<dbReference type="CTD" id="83440"/>
<proteinExistence type="predicted"/>
<evidence type="ECO:0000256" key="4">
    <source>
        <dbReference type="ARBA" id="ARBA00022842"/>
    </source>
</evidence>
<keyword evidence="4" id="KW-0460">Magnesium</keyword>
<keyword evidence="3" id="KW-0418">Kinase</keyword>
<reference evidence="7 8" key="1">
    <citation type="journal article" date="2014" name="Nat. Genet.">
        <title>Whole-genome sequence of a flatfish provides insights into ZW sex chromosome evolution and adaptation to a benthic lifestyle.</title>
        <authorList>
            <person name="Chen S."/>
            <person name="Zhang G."/>
            <person name="Shao C."/>
            <person name="Huang Q."/>
            <person name="Liu G."/>
            <person name="Zhang P."/>
            <person name="Song W."/>
            <person name="An N."/>
            <person name="Chalopin D."/>
            <person name="Volff J.N."/>
            <person name="Hong Y."/>
            <person name="Li Q."/>
            <person name="Sha Z."/>
            <person name="Zhou H."/>
            <person name="Xie M."/>
            <person name="Yu Q."/>
            <person name="Liu Y."/>
            <person name="Xiang H."/>
            <person name="Wang N."/>
            <person name="Wu K."/>
            <person name="Yang C."/>
            <person name="Zhou Q."/>
            <person name="Liao X."/>
            <person name="Yang L."/>
            <person name="Hu Q."/>
            <person name="Zhang J."/>
            <person name="Meng L."/>
            <person name="Jin L."/>
            <person name="Tian Y."/>
            <person name="Lian J."/>
            <person name="Yang J."/>
            <person name="Miao G."/>
            <person name="Liu S."/>
            <person name="Liang Z."/>
            <person name="Yan F."/>
            <person name="Li Y."/>
            <person name="Sun B."/>
            <person name="Zhang H."/>
            <person name="Zhang J."/>
            <person name="Zhu Y."/>
            <person name="Du M."/>
            <person name="Zhao Y."/>
            <person name="Schartl M."/>
            <person name="Tang Q."/>
            <person name="Wang J."/>
        </authorList>
    </citation>
    <scope>NUCLEOTIDE SEQUENCE</scope>
</reference>
<dbReference type="GO" id="GO:0043843">
    <property type="term" value="F:ADP-specific glucokinase activity"/>
    <property type="evidence" value="ECO:0007669"/>
    <property type="project" value="TreeGrafter"/>
</dbReference>
<keyword evidence="5" id="KW-0324">Glycolysis</keyword>
<dbReference type="GO" id="GO:0046872">
    <property type="term" value="F:metal ion binding"/>
    <property type="evidence" value="ECO:0007669"/>
    <property type="project" value="UniProtKB-KW"/>
</dbReference>
<evidence type="ECO:0000313" key="8">
    <source>
        <dbReference type="Proteomes" id="UP000265120"/>
    </source>
</evidence>
<evidence type="ECO:0000313" key="7">
    <source>
        <dbReference type="Ensembl" id="ENSCSEP00000002942.1"/>
    </source>
</evidence>
<dbReference type="InterPro" id="IPR007666">
    <property type="entry name" value="ADP_PFK/GK"/>
</dbReference>
<dbReference type="FunCoup" id="A0A3P8UKN0">
    <property type="interactions" value="184"/>
</dbReference>
<dbReference type="PANTHER" id="PTHR21208">
    <property type="entry name" value="ADP-DEPENDENT GLUCOKINASE"/>
    <property type="match status" value="1"/>
</dbReference>
<dbReference type="GO" id="GO:0005783">
    <property type="term" value="C:endoplasmic reticulum"/>
    <property type="evidence" value="ECO:0007669"/>
    <property type="project" value="TreeGrafter"/>
</dbReference>
<feature type="signal peptide" evidence="6">
    <location>
        <begin position="1"/>
        <end position="16"/>
    </location>
</feature>
<keyword evidence="1" id="KW-0808">Transferase</keyword>
<dbReference type="Pfam" id="PF04587">
    <property type="entry name" value="ADP_PFK_GK"/>
    <property type="match status" value="1"/>
</dbReference>
<accession>A0A3P8UKN0</accession>
<evidence type="ECO:0000256" key="3">
    <source>
        <dbReference type="ARBA" id="ARBA00022777"/>
    </source>
</evidence>
<dbReference type="OMA" id="FIHYMGR"/>
<dbReference type="PANTHER" id="PTHR21208:SF0">
    <property type="entry name" value="ADP-DEPENDENT GLUCOKINASE"/>
    <property type="match status" value="1"/>
</dbReference>
<dbReference type="GeneID" id="103379918"/>
<dbReference type="AlphaFoldDB" id="A0A3P8UKN0"/>
<sequence length="497" mass="54923">MWKTATAAALLALSVGYFYHSGTDVQEHILHYVNMPVFQFLSPGVDSQTRVEQVISDAWETLITLPSRQWSKVAVGVNACVDVVVSGVGLLQAMAVDPGVGRDHDVLHSKEDLKEAFIHYMGRGAAAERFFTDGEVFQRIARAAAEYPGAKLYVGGNAALIAQKFALYPNLAVLLCGPVGPKLHEMLDEQIVVPPDSLQETDEFHLILEYKAGEEWGSTRAPQANRFIFSHDVSNGEMSSLETFIVSLEDFQPDLVVLSGLHMMEGQGRELWEERLKEAVSAIAYIRKAVPIHLELASMTDKEYMNSIMQEVIPIVSSIGLNEQELLFLSQASDGPHADMAAWDGIPDVGCVSDILHWILEQHGRSDPASEADLTRIHFHTLAYHILATVDEYWGNQAEAVMAGARVASSQACGLQTVDVTKVELRAPREFYSSHFEPREKLVLNPTEPVTVWRRGNVVFHFTPVLVCKNPLRTVGLGDAISAEGLVYSELLIDQFL</sequence>
<keyword evidence="6" id="KW-0732">Signal</keyword>
<dbReference type="Ensembl" id="ENSCSET00000002986.1">
    <property type="protein sequence ID" value="ENSCSEP00000002942.1"/>
    <property type="gene ID" value="ENSCSEG00000001935.1"/>
</dbReference>
<reference evidence="7" key="2">
    <citation type="submission" date="2025-08" db="UniProtKB">
        <authorList>
            <consortium name="Ensembl"/>
        </authorList>
    </citation>
    <scope>IDENTIFICATION</scope>
</reference>
<evidence type="ECO:0000256" key="6">
    <source>
        <dbReference type="SAM" id="SignalP"/>
    </source>
</evidence>
<dbReference type="RefSeq" id="XP_008309855.1">
    <property type="nucleotide sequence ID" value="XM_008311633.3"/>
</dbReference>
<dbReference type="OrthoDB" id="5847021at2759"/>
<keyword evidence="2" id="KW-0479">Metal-binding</keyword>
<dbReference type="GO" id="GO:0006006">
    <property type="term" value="P:glucose metabolic process"/>
    <property type="evidence" value="ECO:0007669"/>
    <property type="project" value="TreeGrafter"/>
</dbReference>
<evidence type="ECO:0000256" key="5">
    <source>
        <dbReference type="ARBA" id="ARBA00023152"/>
    </source>
</evidence>
<dbReference type="GO" id="GO:0006096">
    <property type="term" value="P:glycolytic process"/>
    <property type="evidence" value="ECO:0007669"/>
    <property type="project" value="UniProtKB-KW"/>
</dbReference>